<proteinExistence type="predicted"/>
<reference evidence="2 3" key="1">
    <citation type="submission" date="2024-03" db="EMBL/GenBank/DDBJ databases">
        <title>Human intestinal bacterial collection.</title>
        <authorList>
            <person name="Pauvert C."/>
            <person name="Hitch T.C.A."/>
            <person name="Clavel T."/>
        </authorList>
    </citation>
    <scope>NUCLEOTIDE SEQUENCE [LARGE SCALE GENOMIC DNA]</scope>
    <source>
        <strain evidence="2 3">CLA-AA-H255</strain>
    </source>
</reference>
<dbReference type="Gene3D" id="3.90.1480.10">
    <property type="entry name" value="Alpha-2,3-sialyltransferase"/>
    <property type="match status" value="1"/>
</dbReference>
<sequence>MEVNNKIFDKIYLYGAGENGLTAIHFLGRDRIKAFIDSDPSKIGKKLGGVDIISFDDYMCKDKGAYIYITAYSASKSIEKFLNKNHIESYGIAPWFEAFYCNIEEIIKDNELAKYDKIVISDEDPILNLLKEKLNDLKINCVDNLSDASGKYCVIILEKKIGKAEKNVDTINLQESYNNKIKQELSVKLKKYKDIHKGKRCFIIGNGPSLQMSDLEILYKNKEICFGVNRIFLGFKDTEWRPDYYVALDYLLIDNMQEELKQIYDIDKFIRFNPHYKVSDMMPNTNEFIAIVQEDEQFDFSTDISEGICTGETVVYAAIQIAAYMGFSDIYLLGVDMSMKALGLNAQDEGAHFYKSPDVNENFGQGNVDTAIEALAFSERYLKKYNVHLYNATRNAIWDDVTKVDFDKLF</sequence>
<dbReference type="RefSeq" id="WP_349153770.1">
    <property type="nucleotide sequence ID" value="NZ_DAWDIQ010000003.1"/>
</dbReference>
<dbReference type="Gene3D" id="3.40.50.720">
    <property type="entry name" value="NAD(P)-binding Rossmann-like Domain"/>
    <property type="match status" value="1"/>
</dbReference>
<evidence type="ECO:0000259" key="1">
    <source>
        <dbReference type="Pfam" id="PF01973"/>
    </source>
</evidence>
<keyword evidence="3" id="KW-1185">Reference proteome</keyword>
<accession>A0ABV1BYW2</accession>
<name>A0ABV1BYW2_9FIRM</name>
<organism evidence="2 3">
    <name type="scientific">[Lactobacillus] rogosae</name>
    <dbReference type="NCBI Taxonomy" id="706562"/>
    <lineage>
        <taxon>Bacteria</taxon>
        <taxon>Bacillati</taxon>
        <taxon>Bacillota</taxon>
        <taxon>Clostridia</taxon>
        <taxon>Lachnospirales</taxon>
        <taxon>Lachnospiraceae</taxon>
        <taxon>Lachnospira</taxon>
    </lineage>
</organism>
<evidence type="ECO:0000313" key="3">
    <source>
        <dbReference type="Proteomes" id="UP001442364"/>
    </source>
</evidence>
<dbReference type="Proteomes" id="UP001442364">
    <property type="component" value="Unassembled WGS sequence"/>
</dbReference>
<dbReference type="EMBL" id="JBBMER010000007">
    <property type="protein sequence ID" value="MEQ2380245.1"/>
    <property type="molecule type" value="Genomic_DNA"/>
</dbReference>
<gene>
    <name evidence="2" type="ORF">WMO14_10170</name>
</gene>
<protein>
    <submittedName>
        <fullName evidence="2">6-hydroxymethylpterin diphosphokinase MptE-like protein</fullName>
    </submittedName>
</protein>
<dbReference type="InterPro" id="IPR002826">
    <property type="entry name" value="MptE-like"/>
</dbReference>
<dbReference type="Pfam" id="PF01973">
    <property type="entry name" value="MptE-like"/>
    <property type="match status" value="1"/>
</dbReference>
<feature type="domain" description="6-hydroxymethylpterin diphosphokinase MptE-like" evidence="1">
    <location>
        <begin position="180"/>
        <end position="339"/>
    </location>
</feature>
<evidence type="ECO:0000313" key="2">
    <source>
        <dbReference type="EMBL" id="MEQ2380245.1"/>
    </source>
</evidence>
<comment type="caution">
    <text evidence="2">The sequence shown here is derived from an EMBL/GenBank/DDBJ whole genome shotgun (WGS) entry which is preliminary data.</text>
</comment>